<protein>
    <submittedName>
        <fullName evidence="2">Bile acid:sodium symporter</fullName>
    </submittedName>
</protein>
<feature type="transmembrane region" description="Helical" evidence="1">
    <location>
        <begin position="280"/>
        <end position="300"/>
    </location>
</feature>
<accession>A0ABS7VVU0</accession>
<organism evidence="2 3">
    <name type="scientific">Microvirga puerhi</name>
    <dbReference type="NCBI Taxonomy" id="2876078"/>
    <lineage>
        <taxon>Bacteria</taxon>
        <taxon>Pseudomonadati</taxon>
        <taxon>Pseudomonadota</taxon>
        <taxon>Alphaproteobacteria</taxon>
        <taxon>Hyphomicrobiales</taxon>
        <taxon>Methylobacteriaceae</taxon>
        <taxon>Microvirga</taxon>
    </lineage>
</organism>
<evidence type="ECO:0000256" key="1">
    <source>
        <dbReference type="SAM" id="Phobius"/>
    </source>
</evidence>
<dbReference type="Proteomes" id="UP000704176">
    <property type="component" value="Unassembled WGS sequence"/>
</dbReference>
<feature type="transmembrane region" description="Helical" evidence="1">
    <location>
        <begin position="203"/>
        <end position="222"/>
    </location>
</feature>
<keyword evidence="1" id="KW-0812">Transmembrane</keyword>
<dbReference type="PIRSF" id="PIRSF026166">
    <property type="entry name" value="UCP026166"/>
    <property type="match status" value="1"/>
</dbReference>
<feature type="transmembrane region" description="Helical" evidence="1">
    <location>
        <begin position="228"/>
        <end position="251"/>
    </location>
</feature>
<sequence length="326" mass="34849">MKKLLRFRPDVLITALIAAAIIATFLPASGRAAEWLNIFTQGSVAFIFFLHGARLLPRVVMNGFANWRLHLTILACSFVLFPLLALPLRGLVPEWLPSDLYVGFVFLCILPSTIQSSISFTSIAGGNVPAAVCAASASNMLGVVATPALAMIILGKQGGINAHAIESIMMQLLAPFALGQVLQRWIGNAIRSQPKLVGFAERISIVAVAYLAFSNAIVGGVWKQVDANNLVVMLLLVVILLAFVLVATHLISRLLGFNRENEIALVFCGSKKSMGSGLPMANIIFAGQTIGLIVLPMMIYHQIQLIVCAILARAFATESANKGISG</sequence>
<proteinExistence type="predicted"/>
<comment type="caution">
    <text evidence="2">The sequence shown here is derived from an EMBL/GenBank/DDBJ whole genome shotgun (WGS) entry which is preliminary data.</text>
</comment>
<feature type="transmembrane region" description="Helical" evidence="1">
    <location>
        <begin position="69"/>
        <end position="88"/>
    </location>
</feature>
<dbReference type="PANTHER" id="PTHR18640:SF5">
    <property type="entry name" value="SODIUM_BILE ACID COTRANSPORTER 7"/>
    <property type="match status" value="1"/>
</dbReference>
<dbReference type="EMBL" id="JAIRBM010000025">
    <property type="protein sequence ID" value="MBZ6078983.1"/>
    <property type="molecule type" value="Genomic_DNA"/>
</dbReference>
<feature type="transmembrane region" description="Helical" evidence="1">
    <location>
        <begin position="12"/>
        <end position="29"/>
    </location>
</feature>
<feature type="transmembrane region" description="Helical" evidence="1">
    <location>
        <begin position="35"/>
        <end position="57"/>
    </location>
</feature>
<keyword evidence="1" id="KW-1133">Transmembrane helix</keyword>
<keyword evidence="3" id="KW-1185">Reference proteome</keyword>
<feature type="transmembrane region" description="Helical" evidence="1">
    <location>
        <begin position="130"/>
        <end position="154"/>
    </location>
</feature>
<dbReference type="Pfam" id="PF13593">
    <property type="entry name" value="SBF_like"/>
    <property type="match status" value="1"/>
</dbReference>
<dbReference type="InterPro" id="IPR016833">
    <property type="entry name" value="Put_Na-Bile_cotransptr"/>
</dbReference>
<dbReference type="InterPro" id="IPR038770">
    <property type="entry name" value="Na+/solute_symporter_sf"/>
</dbReference>
<evidence type="ECO:0000313" key="2">
    <source>
        <dbReference type="EMBL" id="MBZ6078983.1"/>
    </source>
</evidence>
<dbReference type="Gene3D" id="1.20.1530.20">
    <property type="match status" value="1"/>
</dbReference>
<gene>
    <name evidence="2" type="ORF">K9B37_22240</name>
</gene>
<keyword evidence="1" id="KW-0472">Membrane</keyword>
<dbReference type="PANTHER" id="PTHR18640">
    <property type="entry name" value="SOLUTE CARRIER FAMILY 10 MEMBER 7"/>
    <property type="match status" value="1"/>
</dbReference>
<feature type="transmembrane region" description="Helical" evidence="1">
    <location>
        <begin position="100"/>
        <end position="118"/>
    </location>
</feature>
<evidence type="ECO:0000313" key="3">
    <source>
        <dbReference type="Proteomes" id="UP000704176"/>
    </source>
</evidence>
<reference evidence="2 3" key="1">
    <citation type="submission" date="2021-09" db="EMBL/GenBank/DDBJ databases">
        <title>The complete genome sequence of a new microorganism.</title>
        <authorList>
            <person name="Zi Z."/>
        </authorList>
    </citation>
    <scope>NUCLEOTIDE SEQUENCE [LARGE SCALE GENOMIC DNA]</scope>
    <source>
        <strain evidence="2 3">WGZ8</strain>
    </source>
</reference>
<dbReference type="RefSeq" id="WP_224315734.1">
    <property type="nucleotide sequence ID" value="NZ_JAIRBM010000025.1"/>
</dbReference>
<name>A0ABS7VVU0_9HYPH</name>